<feature type="transmembrane region" description="Helical" evidence="9">
    <location>
        <begin position="125"/>
        <end position="145"/>
    </location>
</feature>
<proteinExistence type="inferred from homology"/>
<evidence type="ECO:0000313" key="11">
    <source>
        <dbReference type="Proteomes" id="UP000642920"/>
    </source>
</evidence>
<evidence type="ECO:0000256" key="3">
    <source>
        <dbReference type="ARBA" id="ARBA00022475"/>
    </source>
</evidence>
<keyword evidence="11" id="KW-1185">Reference proteome</keyword>
<feature type="transmembrane region" description="Helical" evidence="9">
    <location>
        <begin position="166"/>
        <end position="190"/>
    </location>
</feature>
<dbReference type="PANTHER" id="PTHR30574">
    <property type="entry name" value="INNER MEMBRANE PROTEIN YEDE"/>
    <property type="match status" value="1"/>
</dbReference>
<dbReference type="InterPro" id="IPR007272">
    <property type="entry name" value="Sulf_transp_TsuA/YedE"/>
</dbReference>
<dbReference type="AlphaFoldDB" id="A0A937DE58"/>
<dbReference type="PANTHER" id="PTHR30574:SF1">
    <property type="entry name" value="SULPHUR TRANSPORT DOMAIN-CONTAINING PROTEIN"/>
    <property type="match status" value="1"/>
</dbReference>
<dbReference type="GO" id="GO:0005886">
    <property type="term" value="C:plasma membrane"/>
    <property type="evidence" value="ECO:0007669"/>
    <property type="project" value="UniProtKB-SubCell"/>
</dbReference>
<keyword evidence="7 9" id="KW-0472">Membrane</keyword>
<gene>
    <name evidence="10" type="ORF">JKP34_06595</name>
</gene>
<sequence length="192" mass="21160">MWSSFIEWINQPWPWYVAGPLIAVVMLSLILFGKTFGLSSNLRTMCSILGGGKSCDYFDYDWKQQGWNLVFALGLIIGGFIAHEFMSDNQLIQIAETTAEKLASYDIYVQADELLPSEVFNWSNVLSLQGFIFIVLGGFLVGFGTRYGGGCTSGHAITGLSDLQKASLLATISFFAGGLLITHFVMPYLLNL</sequence>
<dbReference type="Pfam" id="PF04143">
    <property type="entry name" value="Sulf_transp"/>
    <property type="match status" value="1"/>
</dbReference>
<evidence type="ECO:0000313" key="10">
    <source>
        <dbReference type="EMBL" id="MBL0764912.1"/>
    </source>
</evidence>
<organism evidence="10 11">
    <name type="scientific">Marivirga atlantica</name>
    <dbReference type="NCBI Taxonomy" id="1548457"/>
    <lineage>
        <taxon>Bacteria</taxon>
        <taxon>Pseudomonadati</taxon>
        <taxon>Bacteroidota</taxon>
        <taxon>Cytophagia</taxon>
        <taxon>Cytophagales</taxon>
        <taxon>Marivirgaceae</taxon>
        <taxon>Marivirga</taxon>
    </lineage>
</organism>
<reference evidence="10" key="1">
    <citation type="submission" date="2021-01" db="EMBL/GenBank/DDBJ databases">
        <title>Marivirga sp. nov., isolated from intertidal surface sediments.</title>
        <authorList>
            <person name="Zhang M."/>
        </authorList>
    </citation>
    <scope>NUCLEOTIDE SEQUENCE</scope>
    <source>
        <strain evidence="10">SM1354</strain>
    </source>
</reference>
<dbReference type="RefSeq" id="WP_201918930.1">
    <property type="nucleotide sequence ID" value="NZ_JAERQG010000001.1"/>
</dbReference>
<keyword evidence="4" id="KW-0997">Cell inner membrane</keyword>
<evidence type="ECO:0000256" key="2">
    <source>
        <dbReference type="ARBA" id="ARBA00022448"/>
    </source>
</evidence>
<feature type="transmembrane region" description="Helical" evidence="9">
    <location>
        <begin position="13"/>
        <end position="33"/>
    </location>
</feature>
<dbReference type="EMBL" id="JAERQG010000001">
    <property type="protein sequence ID" value="MBL0764912.1"/>
    <property type="molecule type" value="Genomic_DNA"/>
</dbReference>
<comment type="subcellular location">
    <subcellularLocation>
        <location evidence="1">Cell inner membrane</location>
        <topology evidence="1">Multi-pass membrane protein</topology>
    </subcellularLocation>
</comment>
<keyword evidence="2" id="KW-0813">Transport</keyword>
<accession>A0A937DE58</accession>
<feature type="transmembrane region" description="Helical" evidence="9">
    <location>
        <begin position="66"/>
        <end position="83"/>
    </location>
</feature>
<evidence type="ECO:0000256" key="4">
    <source>
        <dbReference type="ARBA" id="ARBA00022519"/>
    </source>
</evidence>
<evidence type="ECO:0000256" key="6">
    <source>
        <dbReference type="ARBA" id="ARBA00022989"/>
    </source>
</evidence>
<comment type="caution">
    <text evidence="10">The sequence shown here is derived from an EMBL/GenBank/DDBJ whole genome shotgun (WGS) entry which is preliminary data.</text>
</comment>
<protein>
    <submittedName>
        <fullName evidence="10">YeeE/YedE family protein</fullName>
    </submittedName>
</protein>
<evidence type="ECO:0000256" key="8">
    <source>
        <dbReference type="ARBA" id="ARBA00035655"/>
    </source>
</evidence>
<evidence type="ECO:0000256" key="5">
    <source>
        <dbReference type="ARBA" id="ARBA00022692"/>
    </source>
</evidence>
<evidence type="ECO:0000256" key="9">
    <source>
        <dbReference type="SAM" id="Phobius"/>
    </source>
</evidence>
<name>A0A937DE58_9BACT</name>
<keyword evidence="6 9" id="KW-1133">Transmembrane helix</keyword>
<dbReference type="Proteomes" id="UP000642920">
    <property type="component" value="Unassembled WGS sequence"/>
</dbReference>
<keyword evidence="5 9" id="KW-0812">Transmembrane</keyword>
<keyword evidence="3" id="KW-1003">Cell membrane</keyword>
<evidence type="ECO:0000256" key="1">
    <source>
        <dbReference type="ARBA" id="ARBA00004429"/>
    </source>
</evidence>
<comment type="similarity">
    <text evidence="8">Belongs to the TsuA/YedE (TC 9.B.102) family.</text>
</comment>
<evidence type="ECO:0000256" key="7">
    <source>
        <dbReference type="ARBA" id="ARBA00023136"/>
    </source>
</evidence>